<evidence type="ECO:0008006" key="7">
    <source>
        <dbReference type="Google" id="ProtNLM"/>
    </source>
</evidence>
<keyword evidence="6" id="KW-1185">Reference proteome</keyword>
<organism evidence="5 6">
    <name type="scientific">Bremia lactucae</name>
    <name type="common">Lettuce downy mildew</name>
    <dbReference type="NCBI Taxonomy" id="4779"/>
    <lineage>
        <taxon>Eukaryota</taxon>
        <taxon>Sar</taxon>
        <taxon>Stramenopiles</taxon>
        <taxon>Oomycota</taxon>
        <taxon>Peronosporomycetes</taxon>
        <taxon>Peronosporales</taxon>
        <taxon>Peronosporaceae</taxon>
        <taxon>Bremia</taxon>
    </lineage>
</organism>
<dbReference type="AlphaFoldDB" id="A0A976IEQ4"/>
<dbReference type="GO" id="GO:0008081">
    <property type="term" value="F:phosphoric diester hydrolase activity"/>
    <property type="evidence" value="ECO:0007669"/>
    <property type="project" value="InterPro"/>
</dbReference>
<keyword evidence="3" id="KW-1133">Transmembrane helix</keyword>
<dbReference type="OrthoDB" id="7984201at2759"/>
<keyword evidence="4" id="KW-0472">Membrane</keyword>
<keyword evidence="2" id="KW-0812">Transmembrane</keyword>
<dbReference type="InterPro" id="IPR017946">
    <property type="entry name" value="PLC-like_Pdiesterase_TIM-brl"/>
</dbReference>
<dbReference type="PANTHER" id="PTHR35518">
    <property type="entry name" value="MAINTENANCE OF TELOMOERE CAPPING"/>
    <property type="match status" value="1"/>
</dbReference>
<dbReference type="Gene3D" id="3.20.20.190">
    <property type="entry name" value="Phosphatidylinositol (PI) phosphodiesterase"/>
    <property type="match status" value="1"/>
</dbReference>
<accession>A0A976IEQ4</accession>
<reference evidence="5 6" key="1">
    <citation type="journal article" date="2021" name="Genome Biol.">
        <title>AFLAP: assembly-free linkage analysis pipeline using k-mers from genome sequencing data.</title>
        <authorList>
            <person name="Fletcher K."/>
            <person name="Zhang L."/>
            <person name="Gil J."/>
            <person name="Han R."/>
            <person name="Cavanaugh K."/>
            <person name="Michelmore R."/>
        </authorList>
    </citation>
    <scope>NUCLEOTIDE SEQUENCE [LARGE SCALE GENOMIC DNA]</scope>
    <source>
        <strain evidence="5 6">SF5</strain>
    </source>
</reference>
<dbReference type="GO" id="GO:0016020">
    <property type="term" value="C:membrane"/>
    <property type="evidence" value="ECO:0007669"/>
    <property type="project" value="UniProtKB-SubCell"/>
</dbReference>
<dbReference type="KEGG" id="blac:94344723"/>
<evidence type="ECO:0000256" key="4">
    <source>
        <dbReference type="ARBA" id="ARBA00023136"/>
    </source>
</evidence>
<name>A0A976IEQ4_BRELC</name>
<evidence type="ECO:0000256" key="1">
    <source>
        <dbReference type="ARBA" id="ARBA00004370"/>
    </source>
</evidence>
<evidence type="ECO:0000256" key="3">
    <source>
        <dbReference type="ARBA" id="ARBA00022989"/>
    </source>
</evidence>
<comment type="subcellular location">
    <subcellularLocation>
        <location evidence="1">Membrane</location>
    </subcellularLocation>
</comment>
<dbReference type="PANTHER" id="PTHR35518:SF2">
    <property type="entry name" value="MAINTENANCE OF TELOMERE CAPPING PROTEIN 6"/>
    <property type="match status" value="1"/>
</dbReference>
<dbReference type="GeneID" id="94344723"/>
<comment type="caution">
    <text evidence="5">The sequence shown here is derived from an EMBL/GenBank/DDBJ whole genome shotgun (WGS) entry which is preliminary data.</text>
</comment>
<gene>
    <name evidence="5" type="ORF">CCR75_000947</name>
</gene>
<evidence type="ECO:0000313" key="6">
    <source>
        <dbReference type="Proteomes" id="UP000294530"/>
    </source>
</evidence>
<sequence>MARFRSMMHVNALRLNATAKGAFLISSTTLRTFVYILAFVLAVLLASSIVAVEPPPDFLSNTLWALSSDEINLERAQFKTQVLHIVPDLVPIDVNCDKIERCDKKGVCAIVCKHGSVQMDHWAQKALKLQRKLAYRRNFCSATLLGSHNSAINIADGYGVEDHVFEGYLHYFKWFKKGMTIHTNDQLFSLTDQLHMGVRFIELDVHWFDDDLHIAHCGGFKLKLLDGIITVFNDIAKILGTDIEWDSETIGCKPSMSSIPAKEQRPLKDALNELSMWLHAPENQDEFLIVFFDDETDLMKWNKVGKLLDYIKEYFAENEILRPLDLAYNTKWPTFEELLSVGKRVVFMSGIDYLASGEEILFVKDTVCNWQEPHLPLSLFPDCHFHESATKTPGSPDNKLTIFRPETSEIEYGILNAAGQFGINQNLLNEKSLPGVINCGINLPSPDNITPKRVEATIWVVTKGHELQPQKCVALLQQSKTWQSVDCNTKNLVAACVDVNNPRHWQLGSSSVVEADAVVACAALPFTVMEYSVPACGYENELLYRLLMMQQNGLNSTAGVWLNAKHYVDDVYSTRINESVVHATTLLVSGVTSIE</sequence>
<dbReference type="GO" id="GO:0006629">
    <property type="term" value="P:lipid metabolic process"/>
    <property type="evidence" value="ECO:0007669"/>
    <property type="project" value="InterPro"/>
</dbReference>
<dbReference type="SUPFAM" id="SSF51695">
    <property type="entry name" value="PLC-like phosphodiesterases"/>
    <property type="match status" value="1"/>
</dbReference>
<dbReference type="RefSeq" id="XP_067818483.1">
    <property type="nucleotide sequence ID" value="XM_067959052.1"/>
</dbReference>
<dbReference type="EMBL" id="SHOA02000016">
    <property type="protein sequence ID" value="TDH68984.1"/>
    <property type="molecule type" value="Genomic_DNA"/>
</dbReference>
<dbReference type="InterPro" id="IPR051008">
    <property type="entry name" value="Telomere_Capping_Maintenance"/>
</dbReference>
<dbReference type="Proteomes" id="UP000294530">
    <property type="component" value="Unassembled WGS sequence"/>
</dbReference>
<evidence type="ECO:0000313" key="5">
    <source>
        <dbReference type="EMBL" id="TDH68984.1"/>
    </source>
</evidence>
<evidence type="ECO:0000256" key="2">
    <source>
        <dbReference type="ARBA" id="ARBA00022692"/>
    </source>
</evidence>
<protein>
    <recommendedName>
        <fullName evidence="7">PLC-like phosphodiesterase</fullName>
    </recommendedName>
</protein>
<proteinExistence type="predicted"/>